<dbReference type="InterPro" id="IPR050164">
    <property type="entry name" value="Peptidase_C19"/>
</dbReference>
<dbReference type="PANTHER" id="PTHR24006">
    <property type="entry name" value="UBIQUITIN CARBOXYL-TERMINAL HYDROLASE"/>
    <property type="match status" value="1"/>
</dbReference>
<sequence>MDQMHGELLKLEGQSRFKWKNSSLVSLEEDEEWETVGPKNKSAVTRTQDFVPSNLSAIFVGQLRSLVKARDKASATVQPFWVLHLDISHEAVHNIQDALRLFSAPETLEGYRTTVGKVGVATARKSISIQTLPKMMILHLKRFGYGSYGKFDNIPTFPQSPTMGGKPLRGIAADCRHQSGKWLRFDGTSVTAVTTNQSAA</sequence>
<reference evidence="1 2" key="1">
    <citation type="journal article" date="2021" name="BMC Genomics">
        <title>Datura genome reveals duplications of psychoactive alkaloid biosynthetic genes and high mutation rate following tissue culture.</title>
        <authorList>
            <person name="Rajewski A."/>
            <person name="Carter-House D."/>
            <person name="Stajich J."/>
            <person name="Litt A."/>
        </authorList>
    </citation>
    <scope>NUCLEOTIDE SEQUENCE [LARGE SCALE GENOMIC DNA]</scope>
    <source>
        <strain evidence="1">AR-01</strain>
    </source>
</reference>
<evidence type="ECO:0000313" key="1">
    <source>
        <dbReference type="EMBL" id="MCD7450158.1"/>
    </source>
</evidence>
<protein>
    <submittedName>
        <fullName evidence="1">Ubiquitin carboxyl-terminal hydrolase 24</fullName>
    </submittedName>
</protein>
<dbReference type="EMBL" id="JACEIK010000118">
    <property type="protein sequence ID" value="MCD7450158.1"/>
    <property type="molecule type" value="Genomic_DNA"/>
</dbReference>
<dbReference type="PANTHER" id="PTHR24006:SF863">
    <property type="entry name" value="UBIQUITIN CARBOXYL-TERMINAL HYDROLASE"/>
    <property type="match status" value="1"/>
</dbReference>
<comment type="caution">
    <text evidence="1">The sequence shown here is derived from an EMBL/GenBank/DDBJ whole genome shotgun (WGS) entry which is preliminary data.</text>
</comment>
<organism evidence="1 2">
    <name type="scientific">Datura stramonium</name>
    <name type="common">Jimsonweed</name>
    <name type="synonym">Common thornapple</name>
    <dbReference type="NCBI Taxonomy" id="4076"/>
    <lineage>
        <taxon>Eukaryota</taxon>
        <taxon>Viridiplantae</taxon>
        <taxon>Streptophyta</taxon>
        <taxon>Embryophyta</taxon>
        <taxon>Tracheophyta</taxon>
        <taxon>Spermatophyta</taxon>
        <taxon>Magnoliopsida</taxon>
        <taxon>eudicotyledons</taxon>
        <taxon>Gunneridae</taxon>
        <taxon>Pentapetalae</taxon>
        <taxon>asterids</taxon>
        <taxon>lamiids</taxon>
        <taxon>Solanales</taxon>
        <taxon>Solanaceae</taxon>
        <taxon>Solanoideae</taxon>
        <taxon>Datureae</taxon>
        <taxon>Datura</taxon>
    </lineage>
</organism>
<gene>
    <name evidence="1" type="primary">UBP24_2</name>
    <name evidence="1" type="ORF">HAX54_003939</name>
</gene>
<keyword evidence="1" id="KW-0378">Hydrolase</keyword>
<name>A0ABS8RU08_DATST</name>
<evidence type="ECO:0000313" key="2">
    <source>
        <dbReference type="Proteomes" id="UP000823775"/>
    </source>
</evidence>
<dbReference type="Gene3D" id="3.90.70.10">
    <property type="entry name" value="Cysteine proteinases"/>
    <property type="match status" value="1"/>
</dbReference>
<dbReference type="GO" id="GO:0016787">
    <property type="term" value="F:hydrolase activity"/>
    <property type="evidence" value="ECO:0007669"/>
    <property type="project" value="UniProtKB-KW"/>
</dbReference>
<keyword evidence="2" id="KW-1185">Reference proteome</keyword>
<dbReference type="Proteomes" id="UP000823775">
    <property type="component" value="Unassembled WGS sequence"/>
</dbReference>
<accession>A0ABS8RU08</accession>
<proteinExistence type="predicted"/>
<dbReference type="InterPro" id="IPR038765">
    <property type="entry name" value="Papain-like_cys_pep_sf"/>
</dbReference>
<dbReference type="SUPFAM" id="SSF54001">
    <property type="entry name" value="Cysteine proteinases"/>
    <property type="match status" value="1"/>
</dbReference>